<evidence type="ECO:0000256" key="1">
    <source>
        <dbReference type="SAM" id="Phobius"/>
    </source>
</evidence>
<organism evidence="2">
    <name type="scientific">Ignisphaera aggregans</name>
    <dbReference type="NCBI Taxonomy" id="334771"/>
    <lineage>
        <taxon>Archaea</taxon>
        <taxon>Thermoproteota</taxon>
        <taxon>Thermoprotei</taxon>
        <taxon>Desulfurococcales</taxon>
        <taxon>Desulfurococcaceae</taxon>
        <taxon>Ignisphaera</taxon>
    </lineage>
</organism>
<sequence length="126" mass="14231">MVYRYLLINIIAVTGISLIFISGITLLLFGFRYWGVSKEVLKEILVVNEKIPQDILKSIPILALATGFLHIFLASINLYSYIKILKSSNKLWRRILIAFSVIGIITLAGGILGSILILIFMMLYNR</sequence>
<keyword evidence="1" id="KW-1133">Transmembrane helix</keyword>
<keyword evidence="1" id="KW-0472">Membrane</keyword>
<dbReference type="AlphaFoldDB" id="A0A7J3QE89"/>
<dbReference type="EMBL" id="DTET01000150">
    <property type="protein sequence ID" value="HGV66777.1"/>
    <property type="molecule type" value="Genomic_DNA"/>
</dbReference>
<feature type="transmembrane region" description="Helical" evidence="1">
    <location>
        <begin position="7"/>
        <end position="35"/>
    </location>
</feature>
<gene>
    <name evidence="2" type="ORF">ENV02_03055</name>
</gene>
<feature type="transmembrane region" description="Helical" evidence="1">
    <location>
        <begin position="95"/>
        <end position="124"/>
    </location>
</feature>
<reference evidence="2" key="1">
    <citation type="journal article" date="2020" name="mSystems">
        <title>Genome- and Community-Level Interaction Insights into Carbon Utilization and Element Cycling Functions of Hydrothermarchaeota in Hydrothermal Sediment.</title>
        <authorList>
            <person name="Zhou Z."/>
            <person name="Liu Y."/>
            <person name="Xu W."/>
            <person name="Pan J."/>
            <person name="Luo Z.H."/>
            <person name="Li M."/>
        </authorList>
    </citation>
    <scope>NUCLEOTIDE SEQUENCE [LARGE SCALE GENOMIC DNA]</scope>
    <source>
        <strain evidence="2">SpSt-721</strain>
    </source>
</reference>
<keyword evidence="1" id="KW-0812">Transmembrane</keyword>
<accession>A0A7J3QE89</accession>
<name>A0A7J3QE89_9CREN</name>
<proteinExistence type="predicted"/>
<evidence type="ECO:0000313" key="2">
    <source>
        <dbReference type="EMBL" id="HGV66777.1"/>
    </source>
</evidence>
<feature type="transmembrane region" description="Helical" evidence="1">
    <location>
        <begin position="55"/>
        <end position="74"/>
    </location>
</feature>
<comment type="caution">
    <text evidence="2">The sequence shown here is derived from an EMBL/GenBank/DDBJ whole genome shotgun (WGS) entry which is preliminary data.</text>
</comment>
<protein>
    <submittedName>
        <fullName evidence="2">Uncharacterized protein</fullName>
    </submittedName>
</protein>